<dbReference type="EMBL" id="UZAK01035675">
    <property type="protein sequence ID" value="VDP51622.1"/>
    <property type="molecule type" value="Genomic_DNA"/>
</dbReference>
<organism evidence="4">
    <name type="scientific">Schistosoma curassoni</name>
    <dbReference type="NCBI Taxonomy" id="6186"/>
    <lineage>
        <taxon>Eukaryota</taxon>
        <taxon>Metazoa</taxon>
        <taxon>Spiralia</taxon>
        <taxon>Lophotrochozoa</taxon>
        <taxon>Platyhelminthes</taxon>
        <taxon>Trematoda</taxon>
        <taxon>Digenea</taxon>
        <taxon>Strigeidida</taxon>
        <taxon>Schistosomatoidea</taxon>
        <taxon>Schistosomatidae</taxon>
        <taxon>Schistosoma</taxon>
    </lineage>
</organism>
<accession>A0A183KDT3</accession>
<dbReference type="Proteomes" id="UP000279833">
    <property type="component" value="Unassembled WGS sequence"/>
</dbReference>
<evidence type="ECO:0000256" key="1">
    <source>
        <dbReference type="SAM" id="MobiDB-lite"/>
    </source>
</evidence>
<protein>
    <submittedName>
        <fullName evidence="2 4">Uncharacterized protein</fullName>
    </submittedName>
</protein>
<proteinExistence type="predicted"/>
<reference evidence="4" key="1">
    <citation type="submission" date="2016-06" db="UniProtKB">
        <authorList>
            <consortium name="WormBaseParasite"/>
        </authorList>
    </citation>
    <scope>IDENTIFICATION</scope>
</reference>
<sequence>MESSRPNEEKSKIKEHITPRNGDIHEKNEHELEGIRKEGRGESGLENAGRWPMLHWE</sequence>
<evidence type="ECO:0000313" key="3">
    <source>
        <dbReference type="Proteomes" id="UP000279833"/>
    </source>
</evidence>
<feature type="region of interest" description="Disordered" evidence="1">
    <location>
        <begin position="1"/>
        <end position="57"/>
    </location>
</feature>
<keyword evidence="3" id="KW-1185">Reference proteome</keyword>
<name>A0A183KDT3_9TREM</name>
<dbReference type="WBParaSite" id="SCUD_0001317801-mRNA-1">
    <property type="protein sequence ID" value="SCUD_0001317801-mRNA-1"/>
    <property type="gene ID" value="SCUD_0001317801"/>
</dbReference>
<reference evidence="2 3" key="2">
    <citation type="submission" date="2018-11" db="EMBL/GenBank/DDBJ databases">
        <authorList>
            <consortium name="Pathogen Informatics"/>
        </authorList>
    </citation>
    <scope>NUCLEOTIDE SEQUENCE [LARGE SCALE GENOMIC DNA]</scope>
    <source>
        <strain evidence="2">Dakar</strain>
        <strain evidence="3">Dakar, Senegal</strain>
    </source>
</reference>
<dbReference type="AlphaFoldDB" id="A0A183KDT3"/>
<evidence type="ECO:0000313" key="2">
    <source>
        <dbReference type="EMBL" id="VDP51622.1"/>
    </source>
</evidence>
<gene>
    <name evidence="2" type="ORF">SCUD_LOCUS13175</name>
</gene>
<feature type="compositionally biased region" description="Basic and acidic residues" evidence="1">
    <location>
        <begin position="1"/>
        <end position="43"/>
    </location>
</feature>
<evidence type="ECO:0000313" key="4">
    <source>
        <dbReference type="WBParaSite" id="SCUD_0001317801-mRNA-1"/>
    </source>
</evidence>